<dbReference type="EMBL" id="MHRK01000040">
    <property type="protein sequence ID" value="OHA23227.1"/>
    <property type="molecule type" value="Genomic_DNA"/>
</dbReference>
<keyword evidence="3 5" id="KW-0689">Ribosomal protein</keyword>
<sequence>MSLKLTVEKRDVKVKPAKLIAAGKMPAVFYGKKTPSTPITMEIADFVKTLKTAGESSVIELNLGKEIYECLITDVSRDPIKDTPRHADFYVFEKGQKLKVKVSIEFVGTAPAVKDLGGVLVKVLHELEIEASPKDLPHKIDLDISPLVDFKSQILAKDIKLPPGVTLINLPDDVVASVYEPKEEKIEEAPVAPDLSAIEVEKKGKKEEEGGDGAAAEGGQAPKTEKK</sequence>
<evidence type="ECO:0000259" key="8">
    <source>
        <dbReference type="Pfam" id="PF14693"/>
    </source>
</evidence>
<evidence type="ECO:0000256" key="6">
    <source>
        <dbReference type="SAM" id="MobiDB-lite"/>
    </source>
</evidence>
<dbReference type="AlphaFoldDB" id="A0A1G2MH95"/>
<comment type="subunit">
    <text evidence="5">Part of the 50S ribosomal subunit; part of the 5S rRNA/L5/L18/L25 subcomplex. Contacts the 5S rRNA. Binds to the 5S rRNA independently of L5 and L18.</text>
</comment>
<dbReference type="GO" id="GO:0022625">
    <property type="term" value="C:cytosolic large ribosomal subunit"/>
    <property type="evidence" value="ECO:0007669"/>
    <property type="project" value="TreeGrafter"/>
</dbReference>
<evidence type="ECO:0000256" key="2">
    <source>
        <dbReference type="ARBA" id="ARBA00022884"/>
    </source>
</evidence>
<dbReference type="Pfam" id="PF14693">
    <property type="entry name" value="Ribosomal_TL5_C"/>
    <property type="match status" value="1"/>
</dbReference>
<dbReference type="Gene3D" id="2.40.240.10">
    <property type="entry name" value="Ribosomal Protein L25, Chain P"/>
    <property type="match status" value="1"/>
</dbReference>
<dbReference type="NCBIfam" id="TIGR00731">
    <property type="entry name" value="bL25_bact_ctc"/>
    <property type="match status" value="1"/>
</dbReference>
<evidence type="ECO:0000313" key="10">
    <source>
        <dbReference type="Proteomes" id="UP000177130"/>
    </source>
</evidence>
<proteinExistence type="inferred from homology"/>
<dbReference type="InterPro" id="IPR020930">
    <property type="entry name" value="Ribosomal_uL5_bac-type"/>
</dbReference>
<dbReference type="HAMAP" id="MF_01334">
    <property type="entry name" value="Ribosomal_bL25_CTC"/>
    <property type="match status" value="1"/>
</dbReference>
<comment type="caution">
    <text evidence="9">The sequence shown here is derived from an EMBL/GenBank/DDBJ whole genome shotgun (WGS) entry which is preliminary data.</text>
</comment>
<dbReference type="InterPro" id="IPR001021">
    <property type="entry name" value="Ribosomal_bL25_long"/>
</dbReference>
<reference evidence="9 10" key="1">
    <citation type="journal article" date="2016" name="Nat. Commun.">
        <title>Thousands of microbial genomes shed light on interconnected biogeochemical processes in an aquifer system.</title>
        <authorList>
            <person name="Anantharaman K."/>
            <person name="Brown C.T."/>
            <person name="Hug L.A."/>
            <person name="Sharon I."/>
            <person name="Castelle C.J."/>
            <person name="Probst A.J."/>
            <person name="Thomas B.C."/>
            <person name="Singh A."/>
            <person name="Wilkins M.J."/>
            <person name="Karaoz U."/>
            <person name="Brodie E.L."/>
            <person name="Williams K.H."/>
            <person name="Hubbard S.S."/>
            <person name="Banfield J.F."/>
        </authorList>
    </citation>
    <scope>NUCLEOTIDE SEQUENCE [LARGE SCALE GENOMIC DNA]</scope>
</reference>
<dbReference type="InterPro" id="IPR037121">
    <property type="entry name" value="Ribosomal_bL25_C"/>
</dbReference>
<evidence type="ECO:0000259" key="7">
    <source>
        <dbReference type="Pfam" id="PF01386"/>
    </source>
</evidence>
<protein>
    <recommendedName>
        <fullName evidence="5">Large ribosomal subunit protein bL25</fullName>
    </recommendedName>
    <alternativeName>
        <fullName evidence="5">General stress protein CTC</fullName>
    </alternativeName>
</protein>
<feature type="domain" description="Large ribosomal subunit protein bL25 L25" evidence="7">
    <location>
        <begin position="5"/>
        <end position="89"/>
    </location>
</feature>
<feature type="region of interest" description="Disordered" evidence="6">
    <location>
        <begin position="184"/>
        <end position="227"/>
    </location>
</feature>
<comment type="similarity">
    <text evidence="5">Belongs to the bacterial ribosomal protein bL25 family. CTC subfamily.</text>
</comment>
<dbReference type="SUPFAM" id="SSF50715">
    <property type="entry name" value="Ribosomal protein L25-like"/>
    <property type="match status" value="1"/>
</dbReference>
<dbReference type="Proteomes" id="UP000177130">
    <property type="component" value="Unassembled WGS sequence"/>
</dbReference>
<dbReference type="InterPro" id="IPR020056">
    <property type="entry name" value="Rbsml_bL25/Gln-tRNA_synth_N"/>
</dbReference>
<keyword evidence="1 5" id="KW-0699">rRNA-binding</keyword>
<name>A0A1G2MH95_9BACT</name>
<evidence type="ECO:0000256" key="3">
    <source>
        <dbReference type="ARBA" id="ARBA00022980"/>
    </source>
</evidence>
<dbReference type="GO" id="GO:0003735">
    <property type="term" value="F:structural constituent of ribosome"/>
    <property type="evidence" value="ECO:0007669"/>
    <property type="project" value="InterPro"/>
</dbReference>
<dbReference type="CDD" id="cd00495">
    <property type="entry name" value="Ribosomal_L25_TL5_CTC"/>
    <property type="match status" value="1"/>
</dbReference>
<gene>
    <name evidence="5" type="primary">rplY</name>
    <name evidence="5" type="synonym">ctc</name>
    <name evidence="9" type="ORF">A3C72_01870</name>
</gene>
<dbReference type="PANTHER" id="PTHR33284:SF1">
    <property type="entry name" value="RIBOSOMAL PROTEIN L25_GLN-TRNA SYNTHETASE, ANTI-CODON-BINDING DOMAIN-CONTAINING PROTEIN"/>
    <property type="match status" value="1"/>
</dbReference>
<dbReference type="GO" id="GO:0006412">
    <property type="term" value="P:translation"/>
    <property type="evidence" value="ECO:0007669"/>
    <property type="project" value="UniProtKB-UniRule"/>
</dbReference>
<dbReference type="Pfam" id="PF01386">
    <property type="entry name" value="Ribosomal_L25p"/>
    <property type="match status" value="1"/>
</dbReference>
<keyword evidence="2 5" id="KW-0694">RNA-binding</keyword>
<dbReference type="InterPro" id="IPR011035">
    <property type="entry name" value="Ribosomal_bL25/Gln-tRNA_synth"/>
</dbReference>
<accession>A0A1G2MH95</accession>
<keyword evidence="4 5" id="KW-0687">Ribonucleoprotein</keyword>
<evidence type="ECO:0000313" key="9">
    <source>
        <dbReference type="EMBL" id="OHA23227.1"/>
    </source>
</evidence>
<dbReference type="STRING" id="1802306.A3C72_01870"/>
<dbReference type="GO" id="GO:0008097">
    <property type="term" value="F:5S rRNA binding"/>
    <property type="evidence" value="ECO:0007669"/>
    <property type="project" value="InterPro"/>
</dbReference>
<dbReference type="InterPro" id="IPR020057">
    <property type="entry name" value="Ribosomal_bL25_b-dom"/>
</dbReference>
<dbReference type="PANTHER" id="PTHR33284">
    <property type="entry name" value="RIBOSOMAL PROTEIN L25/GLN-TRNA SYNTHETASE, ANTI-CODON-BINDING DOMAIN-CONTAINING PROTEIN"/>
    <property type="match status" value="1"/>
</dbReference>
<organism evidence="9 10">
    <name type="scientific">Candidatus Taylorbacteria bacterium RIFCSPHIGHO2_02_FULL_43_32b</name>
    <dbReference type="NCBI Taxonomy" id="1802306"/>
    <lineage>
        <taxon>Bacteria</taxon>
        <taxon>Candidatus Tayloriibacteriota</taxon>
    </lineage>
</organism>
<evidence type="ECO:0000256" key="1">
    <source>
        <dbReference type="ARBA" id="ARBA00022730"/>
    </source>
</evidence>
<feature type="domain" description="Large ribosomal subunit protein bL25 beta" evidence="8">
    <location>
        <begin position="97"/>
        <end position="182"/>
    </location>
</feature>
<evidence type="ECO:0000256" key="4">
    <source>
        <dbReference type="ARBA" id="ARBA00023274"/>
    </source>
</evidence>
<comment type="function">
    <text evidence="5">This is one of the proteins that binds to the 5S RNA in the ribosome where it forms part of the central protuberance.</text>
</comment>
<evidence type="ECO:0000256" key="5">
    <source>
        <dbReference type="HAMAP-Rule" id="MF_01334"/>
    </source>
</evidence>
<dbReference type="InterPro" id="IPR029751">
    <property type="entry name" value="Ribosomal_L25_dom"/>
</dbReference>
<feature type="compositionally biased region" description="Basic and acidic residues" evidence="6">
    <location>
        <begin position="199"/>
        <end position="208"/>
    </location>
</feature>
<dbReference type="Gene3D" id="2.170.120.20">
    <property type="entry name" value="Ribosomal protein L25, beta domain"/>
    <property type="match status" value="1"/>
</dbReference>